<dbReference type="Proteomes" id="UP000190306">
    <property type="component" value="Chromosome"/>
</dbReference>
<reference evidence="2 4" key="2">
    <citation type="submission" date="2020-03" db="EMBL/GenBank/DDBJ databases">
        <title>Is there a link between lipid content and antibiotic production in Streptomyces?</title>
        <authorList>
            <person name="David M."/>
            <person name="Lejeune C."/>
            <person name="Abreu S."/>
            <person name="Thibessard A."/>
            <person name="Leblond P."/>
            <person name="Chaminade P."/>
            <person name="Virolle M.-J."/>
        </authorList>
    </citation>
    <scope>NUCLEOTIDE SEQUENCE [LARGE SCALE GENOMIC DNA]</scope>
    <source>
        <strain evidence="2 4">DSM 41481</strain>
    </source>
</reference>
<name>A0AAE6Y978_STRAT</name>
<dbReference type="Proteomes" id="UP000502504">
    <property type="component" value="Chromosome"/>
</dbReference>
<reference evidence="1 3" key="1">
    <citation type="submission" date="2015-07" db="EMBL/GenBank/DDBJ databases">
        <title>Draft Genome Sequence of Streptomyces antibioticus, IMRU 3720 reveals insights in the evolution of actinomycin biosynthetic gene clusters in Streptomyces.</title>
        <authorList>
            <person name="Crnovcic I."/>
            <person name="Ruckert C."/>
            <person name="Kalinowksi J."/>
            <person name="Keller U."/>
        </authorList>
    </citation>
    <scope>NUCLEOTIDE SEQUENCE [LARGE SCALE GENOMIC DNA]</scope>
    <source>
        <strain evidence="1 3">DSM 41481</strain>
    </source>
</reference>
<keyword evidence="3" id="KW-1185">Reference proteome</keyword>
<protein>
    <submittedName>
        <fullName evidence="2">Uncharacterized protein</fullName>
    </submittedName>
</protein>
<proteinExistence type="predicted"/>
<evidence type="ECO:0000313" key="3">
    <source>
        <dbReference type="Proteomes" id="UP000190306"/>
    </source>
</evidence>
<accession>A0AAE6Y978</accession>
<dbReference type="EMBL" id="CP050692">
    <property type="protein sequence ID" value="QIT45416.1"/>
    <property type="molecule type" value="Genomic_DNA"/>
</dbReference>
<evidence type="ECO:0000313" key="2">
    <source>
        <dbReference type="EMBL" id="QIT45416.1"/>
    </source>
</evidence>
<sequence>MSTSYDGPGARSVIGVDAGTVSLREADHLVHDLVDRLGLPPGTLACTHLIRTAERRGTAVSLALPDADAAEAVWTRVEVEGELSGAGAVLDGRTYGAAAAVRAAGSAAGEHARREGGRAVLFPGVEHLTGTVTVAELLALTAVEHLVVVGATGGGAPDPSTPVFTRDHVRPEWRGGRLTLALVPAAGGALAPFEVPNPTPCCADHAADRA</sequence>
<evidence type="ECO:0000313" key="1">
    <source>
        <dbReference type="EMBL" id="OOQ50001.1"/>
    </source>
</evidence>
<dbReference type="RefSeq" id="WP_078634056.1">
    <property type="nucleotide sequence ID" value="NZ_CM007717.1"/>
</dbReference>
<dbReference type="EMBL" id="LHQL01000010">
    <property type="protein sequence ID" value="OOQ50001.1"/>
    <property type="molecule type" value="Genomic_DNA"/>
</dbReference>
<organism evidence="2 4">
    <name type="scientific">Streptomyces antibioticus</name>
    <dbReference type="NCBI Taxonomy" id="1890"/>
    <lineage>
        <taxon>Bacteria</taxon>
        <taxon>Bacillati</taxon>
        <taxon>Actinomycetota</taxon>
        <taxon>Actinomycetes</taxon>
        <taxon>Kitasatosporales</taxon>
        <taxon>Streptomycetaceae</taxon>
        <taxon>Streptomyces</taxon>
    </lineage>
</organism>
<dbReference type="AlphaFoldDB" id="A0AAE6Y978"/>
<gene>
    <name evidence="1" type="ORF">AFM16_18985</name>
    <name evidence="2" type="ORF">HCX60_19275</name>
</gene>
<evidence type="ECO:0000313" key="4">
    <source>
        <dbReference type="Proteomes" id="UP000502504"/>
    </source>
</evidence>